<evidence type="ECO:0000313" key="1">
    <source>
        <dbReference type="EMBL" id="QGT55047.1"/>
    </source>
</evidence>
<name>A0A650EY02_9CAUD</name>
<dbReference type="GeneID" id="77924422"/>
<keyword evidence="2" id="KW-1185">Reference proteome</keyword>
<accession>A0A650EY02</accession>
<protein>
    <submittedName>
        <fullName evidence="1">Uncharacterized protein</fullName>
    </submittedName>
</protein>
<dbReference type="KEGG" id="vg:77924422"/>
<sequence length="77" mass="8331">MATTLEPLRCPNCHCFISRSDVVSEWDSMYGDTDGGYAVGADVLIGICNNTNCDGRDIHGHIGLGLDTESNRWDLGV</sequence>
<reference evidence="1 2" key="1">
    <citation type="submission" date="2019-04" db="EMBL/GenBank/DDBJ databases">
        <authorList>
            <person name="Pope W.H."/>
            <person name="Garlena R.A."/>
            <person name="Russell D.A."/>
            <person name="Jacobs-Sera D."/>
            <person name="Hatfull G.F."/>
        </authorList>
    </citation>
    <scope>NUCLEOTIDE SEQUENCE [LARGE SCALE GENOMIC DNA]</scope>
</reference>
<gene>
    <name evidence="1" type="primary">54</name>
    <name evidence="1" type="ORF">SEA_FORZA_54</name>
</gene>
<organism evidence="1 2">
    <name type="scientific">Gordonia phage Forza</name>
    <dbReference type="NCBI Taxonomy" id="2571247"/>
    <lineage>
        <taxon>Viruses</taxon>
        <taxon>Duplodnaviria</taxon>
        <taxon>Heunggongvirae</taxon>
        <taxon>Uroviricota</taxon>
        <taxon>Caudoviricetes</taxon>
        <taxon>Forzavirus</taxon>
        <taxon>Forzavirus forza</taxon>
    </lineage>
</organism>
<dbReference type="EMBL" id="MK814760">
    <property type="protein sequence ID" value="QGT55047.1"/>
    <property type="molecule type" value="Genomic_DNA"/>
</dbReference>
<proteinExistence type="predicted"/>
<dbReference type="RefSeq" id="YP_010648934.1">
    <property type="nucleotide sequence ID" value="NC_070763.1"/>
</dbReference>
<dbReference type="Proteomes" id="UP000423482">
    <property type="component" value="Segment"/>
</dbReference>
<evidence type="ECO:0000313" key="2">
    <source>
        <dbReference type="Proteomes" id="UP000423482"/>
    </source>
</evidence>